<dbReference type="PROSITE" id="PS50157">
    <property type="entry name" value="ZINC_FINGER_C2H2_2"/>
    <property type="match status" value="11"/>
</dbReference>
<dbReference type="InParanoid" id="A0A7N5JAU1"/>
<evidence type="ECO:0000256" key="8">
    <source>
        <dbReference type="ARBA" id="ARBA00022723"/>
    </source>
</evidence>
<dbReference type="AlphaFoldDB" id="A0A7N5JAU1"/>
<comment type="similarity">
    <text evidence="3">Belongs to the krueppel C2H2-type zinc-finger protein family.</text>
</comment>
<dbReference type="Gene3D" id="6.10.140.140">
    <property type="match status" value="1"/>
</dbReference>
<keyword evidence="25" id="KW-1185">Reference proteome</keyword>
<feature type="domain" description="C2H2-type" evidence="22">
    <location>
        <begin position="557"/>
        <end position="584"/>
    </location>
</feature>
<keyword evidence="4" id="KW-0963">Cytoplasm</keyword>
<evidence type="ECO:0000256" key="1">
    <source>
        <dbReference type="ARBA" id="ARBA00004126"/>
    </source>
</evidence>
<evidence type="ECO:0000259" key="22">
    <source>
        <dbReference type="PROSITE" id="PS50157"/>
    </source>
</evidence>
<keyword evidence="10 21" id="KW-0863">Zinc-finger</keyword>
<proteinExistence type="inferred from homology"/>
<dbReference type="InterPro" id="IPR013087">
    <property type="entry name" value="Znf_C2H2_type"/>
</dbReference>
<accession>A0A7N5JAU1</accession>
<keyword evidence="13" id="KW-0805">Transcription regulation</keyword>
<keyword evidence="14" id="KW-0238">DNA-binding</keyword>
<keyword evidence="7" id="KW-0037">Angiogenesis</keyword>
<dbReference type="FunFam" id="3.30.160.60:FF:000016">
    <property type="entry name" value="zinc finger protein 37 homolog"/>
    <property type="match status" value="2"/>
</dbReference>
<evidence type="ECO:0000259" key="23">
    <source>
        <dbReference type="PROSITE" id="PS50805"/>
    </source>
</evidence>
<dbReference type="FunFam" id="3.30.160.60:FF:001498">
    <property type="entry name" value="Zinc finger protein 404"/>
    <property type="match status" value="1"/>
</dbReference>
<dbReference type="GO" id="GO:1903671">
    <property type="term" value="P:negative regulation of sprouting angiogenesis"/>
    <property type="evidence" value="ECO:0007669"/>
    <property type="project" value="Ensembl"/>
</dbReference>
<evidence type="ECO:0000256" key="6">
    <source>
        <dbReference type="ARBA" id="ARBA00022499"/>
    </source>
</evidence>
<comment type="subunit">
    <text evidence="19">Interacts with RUNX2. Binds consensus element OSE2. Interacts with TRIM28.</text>
</comment>
<evidence type="ECO:0000313" key="25">
    <source>
        <dbReference type="Proteomes" id="UP000008912"/>
    </source>
</evidence>
<keyword evidence="17" id="KW-0539">Nucleus</keyword>
<dbReference type="FunFam" id="3.30.160.60:FF:001291">
    <property type="entry name" value="Zinc finger protein 354C"/>
    <property type="match status" value="1"/>
</dbReference>
<dbReference type="Gene3D" id="3.30.160.60">
    <property type="entry name" value="Classic Zinc Finger"/>
    <property type="match status" value="11"/>
</dbReference>
<dbReference type="PROSITE" id="PS50805">
    <property type="entry name" value="KRAB"/>
    <property type="match status" value="1"/>
</dbReference>
<dbReference type="FunFam" id="3.30.160.60:FF:000387">
    <property type="entry name" value="Zinc finger protein 354A"/>
    <property type="match status" value="1"/>
</dbReference>
<evidence type="ECO:0000256" key="9">
    <source>
        <dbReference type="ARBA" id="ARBA00022737"/>
    </source>
</evidence>
<evidence type="ECO:0000256" key="18">
    <source>
        <dbReference type="ARBA" id="ARBA00054886"/>
    </source>
</evidence>
<keyword evidence="5" id="KW-0678">Repressor</keyword>
<keyword evidence="8" id="KW-0479">Metal-binding</keyword>
<dbReference type="Pfam" id="PF01352">
    <property type="entry name" value="KRAB"/>
    <property type="match status" value="1"/>
</dbReference>
<gene>
    <name evidence="24" type="primary">ZNF354C</name>
</gene>
<dbReference type="Pfam" id="PF00096">
    <property type="entry name" value="zf-C2H2"/>
    <property type="match status" value="8"/>
</dbReference>
<keyword evidence="9" id="KW-0677">Repeat</keyword>
<dbReference type="Ensembl" id="ENSAMET00000037110.1">
    <property type="protein sequence ID" value="ENSAMEP00000022634.1"/>
    <property type="gene ID" value="ENSAMEG00000009025.2"/>
</dbReference>
<evidence type="ECO:0000256" key="12">
    <source>
        <dbReference type="ARBA" id="ARBA00022843"/>
    </source>
</evidence>
<feature type="domain" description="C2H2-type" evidence="22">
    <location>
        <begin position="389"/>
        <end position="416"/>
    </location>
</feature>
<keyword evidence="15" id="KW-0472">Membrane</keyword>
<evidence type="ECO:0000256" key="17">
    <source>
        <dbReference type="ARBA" id="ARBA00023242"/>
    </source>
</evidence>
<dbReference type="FunFam" id="3.30.160.60:FF:002090">
    <property type="entry name" value="Zinc finger protein 473"/>
    <property type="match status" value="1"/>
</dbReference>
<dbReference type="CDD" id="cd07765">
    <property type="entry name" value="KRAB_A-box"/>
    <property type="match status" value="1"/>
</dbReference>
<feature type="domain" description="C2H2-type" evidence="22">
    <location>
        <begin position="445"/>
        <end position="472"/>
    </location>
</feature>
<sequence length="727" mass="82855">MPTDPLTQGCLGSHIPSGFRLQGAQCVELSNFVRPHEGGSTDRMDRQTAHSFFSHFRCLLQEGQQEGRNGHKVAASPRSGVCDIQGCGRVLQPGRVAAPGLRAENPVPGGDAGELRHPCLTGNPVFQTKGHLPVTAGRRSLDGGKWSFSRPMCRPTLSAVCTPSIEKQKERMAVDLLPTKVTESVTFRDVAVLFSRDEWRRLDSTQRTLYREVMLENYGTLVSLGIPFSTPKVICQLQQGEDPCVVDRELPQDAWPGLKTQPEMEALPPRQGISIEETFQGMMKKRSIKCSHWDNNFGQALGFESGTEQEQQKKPLRQVMAPHKKPVSGDGKQTSVELGKGLLLNTILVTQQSVPIEKIPNLYYTFGEDFKQNFDLMRCFQIYPREKPHICHECGKSFTQNLHLIEHRRIHTGEKPYRCDECGKTFSHRSSLLAHQRIHTGEKPYKCNECEKAFSSSSTLIKHLRVHTGEKPYHCKECGKAFSQCSTLTVHQRIHTGEKLYKCAECEKAFNCRAKLHRHQRIHTGEKPYKCSECGKGYSQFASLAEHQRLHTGEQLCKCLECGRTFTRISTLLEHRRIHTGQKPYQCNECGKTFNQYSSFNEHRKIHTGEKLYTCGECGKAFGCKSNLYRHQRIHTGEKPYQCNQCGKAFSQYSFLTEHERIHTGEKLYKCMECGKAYSYRSNLCRHKKVHTKEKLYKWKEYGRPLIYSSSLTQYQRFLRADKPGEV</sequence>
<dbReference type="PANTHER" id="PTHR23226">
    <property type="entry name" value="ZINC FINGER AND SCAN DOMAIN-CONTAINING"/>
    <property type="match status" value="1"/>
</dbReference>
<evidence type="ECO:0000256" key="20">
    <source>
        <dbReference type="ARBA" id="ARBA00071267"/>
    </source>
</evidence>
<dbReference type="GO" id="GO:0005654">
    <property type="term" value="C:nucleoplasm"/>
    <property type="evidence" value="ECO:0007669"/>
    <property type="project" value="Ensembl"/>
</dbReference>
<keyword evidence="16" id="KW-0804">Transcription</keyword>
<keyword evidence="6" id="KW-1017">Isopeptide bond</keyword>
<keyword evidence="12" id="KW-0832">Ubl conjugation</keyword>
<dbReference type="GO" id="GO:0005737">
    <property type="term" value="C:cytoplasm"/>
    <property type="evidence" value="ECO:0007669"/>
    <property type="project" value="UniProtKB-SubCell"/>
</dbReference>
<dbReference type="FunFam" id="3.30.160.60:FF:001026">
    <property type="entry name" value="zinc finger protein 383"/>
    <property type="match status" value="1"/>
</dbReference>
<dbReference type="GO" id="GO:0000978">
    <property type="term" value="F:RNA polymerase II cis-regulatory region sequence-specific DNA binding"/>
    <property type="evidence" value="ECO:0007669"/>
    <property type="project" value="TreeGrafter"/>
</dbReference>
<reference evidence="24" key="2">
    <citation type="submission" date="2025-08" db="UniProtKB">
        <authorList>
            <consortium name="Ensembl"/>
        </authorList>
    </citation>
    <scope>IDENTIFICATION</scope>
</reference>
<evidence type="ECO:0000256" key="19">
    <source>
        <dbReference type="ARBA" id="ARBA00064805"/>
    </source>
</evidence>
<dbReference type="SUPFAM" id="SSF109640">
    <property type="entry name" value="KRAB domain (Kruppel-associated box)"/>
    <property type="match status" value="1"/>
</dbReference>
<comment type="function">
    <text evidence="18">Transcriptional repressor that inhibits endothelial angiogenic sprouting. Suppresses osteogenic effects of RUNX2 and may be involved in osteoblastic differentiation. Plays a role in postnatal myogenesis, may be involved in the regulation of satellite cells self-renewal.</text>
</comment>
<feature type="domain" description="C2H2-type" evidence="22">
    <location>
        <begin position="473"/>
        <end position="500"/>
    </location>
</feature>
<evidence type="ECO:0000256" key="14">
    <source>
        <dbReference type="ARBA" id="ARBA00023125"/>
    </source>
</evidence>
<dbReference type="InterPro" id="IPR001909">
    <property type="entry name" value="KRAB"/>
</dbReference>
<dbReference type="GO" id="GO:0008270">
    <property type="term" value="F:zinc ion binding"/>
    <property type="evidence" value="ECO:0007669"/>
    <property type="project" value="UniProtKB-KW"/>
</dbReference>
<name>A0A7N5JAU1_AILME</name>
<reference evidence="24 25" key="1">
    <citation type="journal article" date="2010" name="Nature">
        <title>The sequence and de novo assembly of the giant panda genome.</title>
        <authorList>
            <person name="Li R."/>
            <person name="Fan W."/>
            <person name="Tian G."/>
            <person name="Zhu H."/>
            <person name="He L."/>
            <person name="Cai J."/>
            <person name="Huang Q."/>
            <person name="Cai Q."/>
            <person name="Li B."/>
            <person name="Bai Y."/>
            <person name="Zhang Z."/>
            <person name="Zhang Y."/>
            <person name="Wang W."/>
            <person name="Li J."/>
            <person name="Wei F."/>
            <person name="Li H."/>
            <person name="Jian M."/>
            <person name="Li J."/>
            <person name="Zhang Z."/>
            <person name="Nielsen R."/>
            <person name="Li D."/>
            <person name="Gu W."/>
            <person name="Yang Z."/>
            <person name="Xuan Z."/>
            <person name="Ryder O.A."/>
            <person name="Leung F.C."/>
            <person name="Zhou Y."/>
            <person name="Cao J."/>
            <person name="Sun X."/>
            <person name="Fu Y."/>
            <person name="Fang X."/>
            <person name="Guo X."/>
            <person name="Wang B."/>
            <person name="Hou R."/>
            <person name="Shen F."/>
            <person name="Mu B."/>
            <person name="Ni P."/>
            <person name="Lin R."/>
            <person name="Qian W."/>
            <person name="Wang G."/>
            <person name="Yu C."/>
            <person name="Nie W."/>
            <person name="Wang J."/>
            <person name="Wu Z."/>
            <person name="Liang H."/>
            <person name="Min J."/>
            <person name="Wu Q."/>
            <person name="Cheng S."/>
            <person name="Ruan J."/>
            <person name="Wang M."/>
            <person name="Shi Z."/>
            <person name="Wen M."/>
            <person name="Liu B."/>
            <person name="Ren X."/>
            <person name="Zheng H."/>
            <person name="Dong D."/>
            <person name="Cook K."/>
            <person name="Shan G."/>
            <person name="Zhang H."/>
            <person name="Kosiol C."/>
            <person name="Xie X."/>
            <person name="Lu Z."/>
            <person name="Zheng H."/>
            <person name="Li Y."/>
            <person name="Steiner C.C."/>
            <person name="Lam T.T."/>
            <person name="Lin S."/>
            <person name="Zhang Q."/>
            <person name="Li G."/>
            <person name="Tian J."/>
            <person name="Gong T."/>
            <person name="Liu H."/>
            <person name="Zhang D."/>
            <person name="Fang L."/>
            <person name="Ye C."/>
            <person name="Zhang J."/>
            <person name="Hu W."/>
            <person name="Xu A."/>
            <person name="Ren Y."/>
            <person name="Zhang G."/>
            <person name="Bruford M.W."/>
            <person name="Li Q."/>
            <person name="Ma L."/>
            <person name="Guo Y."/>
            <person name="An N."/>
            <person name="Hu Y."/>
            <person name="Zheng Y."/>
            <person name="Shi Y."/>
            <person name="Li Z."/>
            <person name="Liu Q."/>
            <person name="Chen Y."/>
            <person name="Zhao J."/>
            <person name="Qu N."/>
            <person name="Zhao S."/>
            <person name="Tian F."/>
            <person name="Wang X."/>
            <person name="Wang H."/>
            <person name="Xu L."/>
            <person name="Liu X."/>
            <person name="Vinar T."/>
            <person name="Wang Y."/>
            <person name="Lam T.W."/>
            <person name="Yiu S.M."/>
            <person name="Liu S."/>
            <person name="Zhang H."/>
            <person name="Li D."/>
            <person name="Huang Y."/>
            <person name="Wang X."/>
            <person name="Yang G."/>
            <person name="Jiang Z."/>
            <person name="Wang J."/>
            <person name="Qin N."/>
            <person name="Li L."/>
            <person name="Li J."/>
            <person name="Bolund L."/>
            <person name="Kristiansen K."/>
            <person name="Wong G.K."/>
            <person name="Olson M."/>
            <person name="Zhang X."/>
            <person name="Li S."/>
            <person name="Yang H."/>
            <person name="Wang J."/>
            <person name="Wang J."/>
        </authorList>
    </citation>
    <scope>NUCLEOTIDE SEQUENCE [LARGE SCALE GENOMIC DNA]</scope>
</reference>
<feature type="domain" description="KRAB" evidence="23">
    <location>
        <begin position="185"/>
        <end position="256"/>
    </location>
</feature>
<protein>
    <recommendedName>
        <fullName evidence="20">Zinc finger protein 354C</fullName>
    </recommendedName>
</protein>
<dbReference type="GO" id="GO:0001227">
    <property type="term" value="F:DNA-binding transcription repressor activity, RNA polymerase II-specific"/>
    <property type="evidence" value="ECO:0007669"/>
    <property type="project" value="Ensembl"/>
</dbReference>
<feature type="domain" description="C2H2-type" evidence="22">
    <location>
        <begin position="585"/>
        <end position="612"/>
    </location>
</feature>
<dbReference type="GeneTree" id="ENSGT00940000162715"/>
<feature type="domain" description="C2H2-type" evidence="22">
    <location>
        <begin position="501"/>
        <end position="528"/>
    </location>
</feature>
<evidence type="ECO:0000256" key="11">
    <source>
        <dbReference type="ARBA" id="ARBA00022833"/>
    </source>
</evidence>
<dbReference type="InterPro" id="IPR036051">
    <property type="entry name" value="KRAB_dom_sf"/>
</dbReference>
<evidence type="ECO:0000313" key="24">
    <source>
        <dbReference type="Ensembl" id="ENSAMEP00000022634.1"/>
    </source>
</evidence>
<keyword evidence="11" id="KW-0862">Zinc</keyword>
<evidence type="ECO:0000256" key="13">
    <source>
        <dbReference type="ARBA" id="ARBA00023015"/>
    </source>
</evidence>
<dbReference type="Pfam" id="PF13465">
    <property type="entry name" value="zf-H2C2_2"/>
    <property type="match status" value="1"/>
</dbReference>
<feature type="domain" description="C2H2-type" evidence="22">
    <location>
        <begin position="641"/>
        <end position="668"/>
    </location>
</feature>
<feature type="domain" description="C2H2-type" evidence="22">
    <location>
        <begin position="529"/>
        <end position="556"/>
    </location>
</feature>
<evidence type="ECO:0000256" key="7">
    <source>
        <dbReference type="ARBA" id="ARBA00022657"/>
    </source>
</evidence>
<dbReference type="Proteomes" id="UP000008912">
    <property type="component" value="Unassembled WGS sequence"/>
</dbReference>
<dbReference type="PANTHER" id="PTHR23226:SF416">
    <property type="entry name" value="FI01424P"/>
    <property type="match status" value="1"/>
</dbReference>
<organism evidence="24 25">
    <name type="scientific">Ailuropoda melanoleuca</name>
    <name type="common">Giant panda</name>
    <dbReference type="NCBI Taxonomy" id="9646"/>
    <lineage>
        <taxon>Eukaryota</taxon>
        <taxon>Metazoa</taxon>
        <taxon>Chordata</taxon>
        <taxon>Craniata</taxon>
        <taxon>Vertebrata</taxon>
        <taxon>Euteleostomi</taxon>
        <taxon>Mammalia</taxon>
        <taxon>Eutheria</taxon>
        <taxon>Laurasiatheria</taxon>
        <taxon>Carnivora</taxon>
        <taxon>Caniformia</taxon>
        <taxon>Ursidae</taxon>
        <taxon>Ailuropoda</taxon>
    </lineage>
</organism>
<dbReference type="FunFam" id="3.30.160.60:FF:000690">
    <property type="entry name" value="Zinc finger protein 354C"/>
    <property type="match status" value="2"/>
</dbReference>
<evidence type="ECO:0000256" key="15">
    <source>
        <dbReference type="ARBA" id="ARBA00023136"/>
    </source>
</evidence>
<evidence type="ECO:0000256" key="16">
    <source>
        <dbReference type="ARBA" id="ARBA00023163"/>
    </source>
</evidence>
<dbReference type="SUPFAM" id="SSF57667">
    <property type="entry name" value="beta-beta-alpha zinc fingers"/>
    <property type="match status" value="6"/>
</dbReference>
<dbReference type="PROSITE" id="PS00028">
    <property type="entry name" value="ZINC_FINGER_C2H2_1"/>
    <property type="match status" value="11"/>
</dbReference>
<evidence type="ECO:0000256" key="5">
    <source>
        <dbReference type="ARBA" id="ARBA00022491"/>
    </source>
</evidence>
<dbReference type="InterPro" id="IPR036236">
    <property type="entry name" value="Znf_C2H2_sf"/>
</dbReference>
<dbReference type="FunFam" id="3.30.160.60:FF:000688">
    <property type="entry name" value="zinc finger protein 197 isoform X1"/>
    <property type="match status" value="1"/>
</dbReference>
<feature type="domain" description="C2H2-type" evidence="22">
    <location>
        <begin position="417"/>
        <end position="444"/>
    </location>
</feature>
<reference evidence="24" key="3">
    <citation type="submission" date="2025-09" db="UniProtKB">
        <authorList>
            <consortium name="Ensembl"/>
        </authorList>
    </citation>
    <scope>IDENTIFICATION</scope>
</reference>
<dbReference type="GO" id="GO:0001525">
    <property type="term" value="P:angiogenesis"/>
    <property type="evidence" value="ECO:0007669"/>
    <property type="project" value="UniProtKB-KW"/>
</dbReference>
<evidence type="ECO:0000256" key="4">
    <source>
        <dbReference type="ARBA" id="ARBA00022490"/>
    </source>
</evidence>
<comment type="subcellular location">
    <subcellularLocation>
        <location evidence="2">Cytoplasm</location>
    </subcellularLocation>
    <subcellularLocation>
        <location evidence="1">Nucleus membrane</location>
    </subcellularLocation>
</comment>
<feature type="domain" description="C2H2-type" evidence="22">
    <location>
        <begin position="613"/>
        <end position="640"/>
    </location>
</feature>
<evidence type="ECO:0000256" key="10">
    <source>
        <dbReference type="ARBA" id="ARBA00022771"/>
    </source>
</evidence>
<dbReference type="FunFam" id="3.30.160.60:FF:002343">
    <property type="entry name" value="Zinc finger protein 33A"/>
    <property type="match status" value="1"/>
</dbReference>
<evidence type="ECO:0000256" key="21">
    <source>
        <dbReference type="PROSITE-ProRule" id="PRU00042"/>
    </source>
</evidence>
<dbReference type="SMART" id="SM00349">
    <property type="entry name" value="KRAB"/>
    <property type="match status" value="1"/>
</dbReference>
<dbReference type="SMART" id="SM00355">
    <property type="entry name" value="ZnF_C2H2"/>
    <property type="match status" value="11"/>
</dbReference>
<dbReference type="GO" id="GO:0031965">
    <property type="term" value="C:nuclear membrane"/>
    <property type="evidence" value="ECO:0007669"/>
    <property type="project" value="UniProtKB-SubCell"/>
</dbReference>
<evidence type="ECO:0000256" key="3">
    <source>
        <dbReference type="ARBA" id="ARBA00006991"/>
    </source>
</evidence>
<feature type="domain" description="C2H2-type" evidence="22">
    <location>
        <begin position="669"/>
        <end position="696"/>
    </location>
</feature>
<evidence type="ECO:0000256" key="2">
    <source>
        <dbReference type="ARBA" id="ARBA00004496"/>
    </source>
</evidence>